<accession>A0A6G3QWZ9</accession>
<proteinExistence type="predicted"/>
<sequence length="237" mass="25548">MSIKYVGRHDVTQEQMDAALRCGAQRASGHAFAMRHDGRPLRQGLREISGDVLDLAGARPLEDPALETPVSREVLLTAAECALGELDLGCFPEGDWEVPLPFVDETLSSDEIVYAEGREPLSPATTARAWVRALALCVISGLIWERDRVIGPMLHEDHAPALRDGVPYSARDAVSAPADLAGMDALCAYLTIEQGRLPGALLGPVPFARPGLEARKRVVERLDAAGALDADQRLLRA</sequence>
<name>A0A6G3QWZ9_9ACTN</name>
<comment type="caution">
    <text evidence="1">The sequence shown here is derived from an EMBL/GenBank/DDBJ whole genome shotgun (WGS) entry which is preliminary data.</text>
</comment>
<dbReference type="AlphaFoldDB" id="A0A6G3QWZ9"/>
<organism evidence="1">
    <name type="scientific">Streptomyces sp. SID14436</name>
    <dbReference type="NCBI Taxonomy" id="2706070"/>
    <lineage>
        <taxon>Bacteria</taxon>
        <taxon>Bacillati</taxon>
        <taxon>Actinomycetota</taxon>
        <taxon>Actinomycetes</taxon>
        <taxon>Kitasatosporales</taxon>
        <taxon>Streptomycetaceae</taxon>
        <taxon>Streptomyces</taxon>
    </lineage>
</organism>
<dbReference type="RefSeq" id="WP_164334445.1">
    <property type="nucleotide sequence ID" value="NZ_JAAGMD010000531.1"/>
</dbReference>
<reference evidence="1" key="1">
    <citation type="submission" date="2020-01" db="EMBL/GenBank/DDBJ databases">
        <title>Insect and environment-associated Actinomycetes.</title>
        <authorList>
            <person name="Currrie C."/>
            <person name="Chevrette M."/>
            <person name="Carlson C."/>
            <person name="Stubbendieck R."/>
            <person name="Wendt-Pienkowski E."/>
        </authorList>
    </citation>
    <scope>NUCLEOTIDE SEQUENCE</scope>
    <source>
        <strain evidence="1">SID14436</strain>
    </source>
</reference>
<evidence type="ECO:0000313" key="1">
    <source>
        <dbReference type="EMBL" id="NEA87901.1"/>
    </source>
</evidence>
<dbReference type="EMBL" id="JAAGMD010000531">
    <property type="protein sequence ID" value="NEA87901.1"/>
    <property type="molecule type" value="Genomic_DNA"/>
</dbReference>
<gene>
    <name evidence="1" type="ORF">G3I53_18115</name>
</gene>
<protein>
    <submittedName>
        <fullName evidence="1">Uncharacterized protein</fullName>
    </submittedName>
</protein>